<evidence type="ECO:0000313" key="2">
    <source>
        <dbReference type="EMBL" id="TKI70500.1"/>
    </source>
</evidence>
<dbReference type="RefSeq" id="WP_107894379.1">
    <property type="nucleotide sequence ID" value="NZ_PYWM01000003.1"/>
</dbReference>
<dbReference type="InterPro" id="IPR022742">
    <property type="entry name" value="Hydrolase_4"/>
</dbReference>
<name>A0A4U2ZAG7_9BACI</name>
<evidence type="ECO:0000313" key="3">
    <source>
        <dbReference type="Proteomes" id="UP000308744"/>
    </source>
</evidence>
<gene>
    <name evidence="2" type="ORF">FC756_07570</name>
</gene>
<dbReference type="EMBL" id="SZPU01000021">
    <property type="protein sequence ID" value="TKI70500.1"/>
    <property type="molecule type" value="Genomic_DNA"/>
</dbReference>
<accession>A0A4U2ZAG7</accession>
<dbReference type="PANTHER" id="PTHR43265:SF1">
    <property type="entry name" value="ESTERASE ESTD"/>
    <property type="match status" value="1"/>
</dbReference>
<dbReference type="Pfam" id="PF12146">
    <property type="entry name" value="Hydrolase_4"/>
    <property type="match status" value="1"/>
</dbReference>
<dbReference type="PROSITE" id="PS51257">
    <property type="entry name" value="PROKAR_LIPOPROTEIN"/>
    <property type="match status" value="1"/>
</dbReference>
<evidence type="ECO:0000259" key="1">
    <source>
        <dbReference type="Pfam" id="PF12146"/>
    </source>
</evidence>
<sequence length="431" mass="46834">MKKLFVLCLVAFALVACSPKEKNATQVDKEEDEHAMNEELIGKWAGDIELPNGSLPIIVDLQKESGTLSVPAQGLSNYPFKTVSYNDNKVHIIIRLNGSAIEVNGTLKDEQIKATFNQNGGEFPLILKRYEEQPEQPVSYETFTVPVKDGDLTVALQKSSNKPSPVVLIIAGSGPTDKDGNSAIAGKNNSLKMLAEGLAQEGIASVRYDKRGIGDNASLLKKEEDISIDQYVDDAVQIIHALSANQAFSSVHIIGHSEGSLIGMLAAQKTNVESFVSIAGAGRTADTLLLEQLSGQLTPALTTETNMILAALKKGEQVQHVSPELQALFRPSVQPYMMSWLKYNPATELQHVKGRVLLIQGTTDIQVNATDAEALKQGNEKAELLYLEGMNHILKSAPEDRTKNLATYADPTLPLHPKLLPAIYKFIANDQ</sequence>
<keyword evidence="2" id="KW-0378">Hydrolase</keyword>
<organism evidence="2 3">
    <name type="scientific">Lysinibacillus mangiferihumi</name>
    <dbReference type="NCBI Taxonomy" id="1130819"/>
    <lineage>
        <taxon>Bacteria</taxon>
        <taxon>Bacillati</taxon>
        <taxon>Bacillota</taxon>
        <taxon>Bacilli</taxon>
        <taxon>Bacillales</taxon>
        <taxon>Bacillaceae</taxon>
        <taxon>Lysinibacillus</taxon>
    </lineage>
</organism>
<dbReference type="AlphaFoldDB" id="A0A4U2ZAG7"/>
<dbReference type="PANTHER" id="PTHR43265">
    <property type="entry name" value="ESTERASE ESTD"/>
    <property type="match status" value="1"/>
</dbReference>
<keyword evidence="3" id="KW-1185">Reference proteome</keyword>
<dbReference type="SUPFAM" id="SSF53474">
    <property type="entry name" value="alpha/beta-Hydrolases"/>
    <property type="match status" value="1"/>
</dbReference>
<dbReference type="GO" id="GO:0052689">
    <property type="term" value="F:carboxylic ester hydrolase activity"/>
    <property type="evidence" value="ECO:0007669"/>
    <property type="project" value="TreeGrafter"/>
</dbReference>
<dbReference type="Gene3D" id="3.40.50.1820">
    <property type="entry name" value="alpha/beta hydrolase"/>
    <property type="match status" value="1"/>
</dbReference>
<protein>
    <submittedName>
        <fullName evidence="2">Alpha/beta fold hydrolase</fullName>
    </submittedName>
</protein>
<dbReference type="InterPro" id="IPR053145">
    <property type="entry name" value="AB_hydrolase_Est10"/>
</dbReference>
<proteinExistence type="predicted"/>
<comment type="caution">
    <text evidence="2">The sequence shown here is derived from an EMBL/GenBank/DDBJ whole genome shotgun (WGS) entry which is preliminary data.</text>
</comment>
<reference evidence="2 3" key="1">
    <citation type="submission" date="2019-04" db="EMBL/GenBank/DDBJ databases">
        <title>Lysinibacillus genome sequencing.</title>
        <authorList>
            <person name="Dunlap C."/>
        </authorList>
    </citation>
    <scope>NUCLEOTIDE SEQUENCE [LARGE SCALE GENOMIC DNA]</scope>
    <source>
        <strain evidence="2 3">CCTCC AB 2010389</strain>
    </source>
</reference>
<dbReference type="InterPro" id="IPR029058">
    <property type="entry name" value="AB_hydrolase_fold"/>
</dbReference>
<dbReference type="Proteomes" id="UP000308744">
    <property type="component" value="Unassembled WGS sequence"/>
</dbReference>
<feature type="domain" description="Serine aminopeptidase S33" evidence="1">
    <location>
        <begin position="192"/>
        <end position="392"/>
    </location>
</feature>